<keyword evidence="6 8" id="KW-0139">CF(1)</keyword>
<keyword evidence="8" id="KW-0375">Hydrogen ion transport</keyword>
<dbReference type="PANTHER" id="PTHR13822:SF10">
    <property type="entry name" value="ATP SYNTHASE EPSILON CHAIN, CHLOROPLASTIC"/>
    <property type="match status" value="1"/>
</dbReference>
<dbReference type="CDD" id="cd12152">
    <property type="entry name" value="F1-ATPase_delta"/>
    <property type="match status" value="1"/>
</dbReference>
<keyword evidence="7 8" id="KW-0066">ATP synthesis</keyword>
<evidence type="ECO:0000256" key="6">
    <source>
        <dbReference type="ARBA" id="ARBA00023196"/>
    </source>
</evidence>
<dbReference type="NCBIfam" id="NF009977">
    <property type="entry name" value="PRK13442.1"/>
    <property type="match status" value="1"/>
</dbReference>
<evidence type="ECO:0000313" key="11">
    <source>
        <dbReference type="Proteomes" id="UP001501475"/>
    </source>
</evidence>
<dbReference type="InterPro" id="IPR036771">
    <property type="entry name" value="ATPsynth_dsu/esu_N"/>
</dbReference>
<reference evidence="10 11" key="1">
    <citation type="journal article" date="2019" name="Int. J. Syst. Evol. Microbiol.">
        <title>The Global Catalogue of Microorganisms (GCM) 10K type strain sequencing project: providing services to taxonomists for standard genome sequencing and annotation.</title>
        <authorList>
            <consortium name="The Broad Institute Genomics Platform"/>
            <consortium name="The Broad Institute Genome Sequencing Center for Infectious Disease"/>
            <person name="Wu L."/>
            <person name="Ma J."/>
        </authorList>
    </citation>
    <scope>NUCLEOTIDE SEQUENCE [LARGE SCALE GENOMIC DNA]</scope>
    <source>
        <strain evidence="10 11">JCM 15591</strain>
    </source>
</reference>
<protein>
    <recommendedName>
        <fullName evidence="8">ATP synthase epsilon chain</fullName>
    </recommendedName>
    <alternativeName>
        <fullName evidence="8">ATP synthase F1 sector epsilon subunit</fullName>
    </alternativeName>
    <alternativeName>
        <fullName evidence="8">F-ATPase epsilon subunit</fullName>
    </alternativeName>
</protein>
<evidence type="ECO:0000256" key="4">
    <source>
        <dbReference type="ARBA" id="ARBA00023065"/>
    </source>
</evidence>
<dbReference type="Gene3D" id="2.60.15.10">
    <property type="entry name" value="F0F1 ATP synthase delta/epsilon subunit, N-terminal"/>
    <property type="match status" value="1"/>
</dbReference>
<keyword evidence="5 8" id="KW-0472">Membrane</keyword>
<evidence type="ECO:0000256" key="8">
    <source>
        <dbReference type="HAMAP-Rule" id="MF_00530"/>
    </source>
</evidence>
<evidence type="ECO:0000256" key="2">
    <source>
        <dbReference type="ARBA" id="ARBA00005712"/>
    </source>
</evidence>
<keyword evidence="11" id="KW-1185">Reference proteome</keyword>
<dbReference type="RefSeq" id="WP_344065823.1">
    <property type="nucleotide sequence ID" value="NZ_BAAAPN010000047.1"/>
</dbReference>
<dbReference type="Pfam" id="PF02823">
    <property type="entry name" value="ATP-synt_DE_N"/>
    <property type="match status" value="1"/>
</dbReference>
<keyword evidence="8" id="KW-1003">Cell membrane</keyword>
<dbReference type="HAMAP" id="MF_00530">
    <property type="entry name" value="ATP_synth_epsil_bac"/>
    <property type="match status" value="1"/>
</dbReference>
<dbReference type="SUPFAM" id="SSF51344">
    <property type="entry name" value="Epsilon subunit of F1F0-ATP synthase N-terminal domain"/>
    <property type="match status" value="1"/>
</dbReference>
<dbReference type="InterPro" id="IPR020546">
    <property type="entry name" value="ATP_synth_F1_dsu/esu_N"/>
</dbReference>
<accession>A0ABN2KQ04</accession>
<organism evidence="10 11">
    <name type="scientific">Nostocoides vanveenii</name>
    <dbReference type="NCBI Taxonomy" id="330835"/>
    <lineage>
        <taxon>Bacteria</taxon>
        <taxon>Bacillati</taxon>
        <taxon>Actinomycetota</taxon>
        <taxon>Actinomycetes</taxon>
        <taxon>Micrococcales</taxon>
        <taxon>Intrasporangiaceae</taxon>
        <taxon>Nostocoides</taxon>
    </lineage>
</organism>
<evidence type="ECO:0000313" key="10">
    <source>
        <dbReference type="EMBL" id="GAA1761385.1"/>
    </source>
</evidence>
<evidence type="ECO:0000256" key="3">
    <source>
        <dbReference type="ARBA" id="ARBA00022448"/>
    </source>
</evidence>
<comment type="caution">
    <text evidence="10">The sequence shown here is derived from an EMBL/GenBank/DDBJ whole genome shotgun (WGS) entry which is preliminary data.</text>
</comment>
<name>A0ABN2KQ04_9MICO</name>
<comment type="subcellular location">
    <subcellularLocation>
        <location evidence="1 8">Cell membrane</location>
        <topology evidence="1 8">Peripheral membrane protein</topology>
    </subcellularLocation>
</comment>
<keyword evidence="3 8" id="KW-0813">Transport</keyword>
<evidence type="ECO:0000256" key="5">
    <source>
        <dbReference type="ARBA" id="ARBA00023136"/>
    </source>
</evidence>
<comment type="function">
    <text evidence="8">Produces ATP from ADP in the presence of a proton gradient across the membrane.</text>
</comment>
<comment type="similarity">
    <text evidence="2 8">Belongs to the ATPase epsilon chain family.</text>
</comment>
<feature type="domain" description="ATP synthase F1 complex delta/epsilon subunit N-terminal" evidence="9">
    <location>
        <begin position="4"/>
        <end position="80"/>
    </location>
</feature>
<sequence>MAPLNVDLVAADRAVWSGEATMVSARSIDGDMGILPGHEPTLVVLDKGEVRIHGVDGLQTATIDGGFLSVDSDQVTIVSELVDASSLSS</sequence>
<dbReference type="EMBL" id="BAAAPN010000047">
    <property type="protein sequence ID" value="GAA1761385.1"/>
    <property type="molecule type" value="Genomic_DNA"/>
</dbReference>
<keyword evidence="4 8" id="KW-0406">Ion transport</keyword>
<gene>
    <name evidence="8" type="primary">atpC</name>
    <name evidence="10" type="ORF">GCM10009810_21100</name>
</gene>
<evidence type="ECO:0000256" key="1">
    <source>
        <dbReference type="ARBA" id="ARBA00004202"/>
    </source>
</evidence>
<comment type="subunit">
    <text evidence="8">F-type ATPases have 2 components, CF(1) - the catalytic core - and CF(0) - the membrane proton channel. CF(1) has five subunits: alpha(3), beta(3), gamma(1), delta(1), epsilon(1). CF(0) has three main subunits: a, b and c.</text>
</comment>
<evidence type="ECO:0000259" key="9">
    <source>
        <dbReference type="Pfam" id="PF02823"/>
    </source>
</evidence>
<dbReference type="InterPro" id="IPR001469">
    <property type="entry name" value="ATP_synth_F1_dsu/esu"/>
</dbReference>
<evidence type="ECO:0000256" key="7">
    <source>
        <dbReference type="ARBA" id="ARBA00023310"/>
    </source>
</evidence>
<dbReference type="Proteomes" id="UP001501475">
    <property type="component" value="Unassembled WGS sequence"/>
</dbReference>
<dbReference type="PANTHER" id="PTHR13822">
    <property type="entry name" value="ATP SYNTHASE DELTA/EPSILON CHAIN"/>
    <property type="match status" value="1"/>
</dbReference>
<proteinExistence type="inferred from homology"/>